<dbReference type="NCBIfam" id="NF045964">
    <property type="entry name" value="RNAP_delt_plasma"/>
    <property type="match status" value="1"/>
</dbReference>
<dbReference type="Proteomes" id="UP000008812">
    <property type="component" value="Chromosome"/>
</dbReference>
<evidence type="ECO:0000313" key="1">
    <source>
        <dbReference type="EMBL" id="ACF07589.1"/>
    </source>
</evidence>
<sequence>MVDVAKKVFDQEDSMEFEEIFELTKQVLFDNWRKEAPEKMTDEKLLEVKRGELYKLFTVDGHFFRNENGTWTTKRPDVIIDDRQQN</sequence>
<name>B3PNI7_META1</name>
<dbReference type="KEGG" id="mat:MARTH_orf872"/>
<dbReference type="Gene3D" id="1.10.10.1250">
    <property type="entry name" value="RNA polymerase, subunit delta, N-terminal domain"/>
    <property type="match status" value="1"/>
</dbReference>
<evidence type="ECO:0000313" key="2">
    <source>
        <dbReference type="Proteomes" id="UP000008812"/>
    </source>
</evidence>
<proteinExistence type="predicted"/>
<dbReference type="EMBL" id="CP001047">
    <property type="protein sequence ID" value="ACF07589.1"/>
    <property type="molecule type" value="Genomic_DNA"/>
</dbReference>
<accession>B3PNI7</accession>
<keyword evidence="2" id="KW-1185">Reference proteome</keyword>
<dbReference type="InterPro" id="IPR038087">
    <property type="entry name" value="RNAP_delta_N_dom_sf"/>
</dbReference>
<organism evidence="1 2">
    <name type="scientific">Metamycoplasma arthritidis (strain 158L3-1)</name>
    <name type="common">Mycoplasma arthritidis</name>
    <dbReference type="NCBI Taxonomy" id="243272"/>
    <lineage>
        <taxon>Bacteria</taxon>
        <taxon>Bacillati</taxon>
        <taxon>Mycoplasmatota</taxon>
        <taxon>Mycoplasmoidales</taxon>
        <taxon>Metamycoplasmataceae</taxon>
        <taxon>Metamycoplasma</taxon>
    </lineage>
</organism>
<gene>
    <name evidence="1" type="ordered locus">MARTH_orf872</name>
</gene>
<protein>
    <submittedName>
        <fullName evidence="1">Uncharacterized protein</fullName>
    </submittedName>
</protein>
<reference evidence="1 2" key="1">
    <citation type="journal article" date="2008" name="Infect. Immun.">
        <title>Genome of Mycoplasma arthritidis.</title>
        <authorList>
            <person name="Dybvig K."/>
            <person name="Zuhua C."/>
            <person name="Lao P."/>
            <person name="Jordan D.S."/>
            <person name="French C.T."/>
            <person name="Tu A.H."/>
            <person name="Loraine A.E."/>
        </authorList>
    </citation>
    <scope>NUCLEOTIDE SEQUENCE [LARGE SCALE GENOMIC DNA]</scope>
    <source>
        <strain evidence="1 2">158L3-1</strain>
    </source>
</reference>
<dbReference type="AlphaFoldDB" id="B3PNI7"/>
<dbReference type="HOGENOM" id="CLU_177724_0_0_14"/>